<dbReference type="EMBL" id="CAWYQH010000096">
    <property type="protein sequence ID" value="CAK8682863.1"/>
    <property type="molecule type" value="Genomic_DNA"/>
</dbReference>
<sequence>MIVSSPSPFCGSSPSYGDLYSPESLPTFKFASIALKAQLAVRPQPRYNSPSVGLV</sequence>
<accession>A0ABP0FW26</accession>
<organism evidence="1 2">
    <name type="scientific">Clavelina lepadiformis</name>
    <name type="common">Light-bulb sea squirt</name>
    <name type="synonym">Ascidia lepadiformis</name>
    <dbReference type="NCBI Taxonomy" id="159417"/>
    <lineage>
        <taxon>Eukaryota</taxon>
        <taxon>Metazoa</taxon>
        <taxon>Chordata</taxon>
        <taxon>Tunicata</taxon>
        <taxon>Ascidiacea</taxon>
        <taxon>Aplousobranchia</taxon>
        <taxon>Clavelinidae</taxon>
        <taxon>Clavelina</taxon>
    </lineage>
</organism>
<dbReference type="Proteomes" id="UP001642483">
    <property type="component" value="Unassembled WGS sequence"/>
</dbReference>
<gene>
    <name evidence="1" type="ORF">CVLEPA_LOCUS13630</name>
</gene>
<evidence type="ECO:0000313" key="2">
    <source>
        <dbReference type="Proteomes" id="UP001642483"/>
    </source>
</evidence>
<name>A0ABP0FW26_CLALP</name>
<protein>
    <submittedName>
        <fullName evidence="1">Uncharacterized protein</fullName>
    </submittedName>
</protein>
<reference evidence="1 2" key="1">
    <citation type="submission" date="2024-02" db="EMBL/GenBank/DDBJ databases">
        <authorList>
            <person name="Daric V."/>
            <person name="Darras S."/>
        </authorList>
    </citation>
    <scope>NUCLEOTIDE SEQUENCE [LARGE SCALE GENOMIC DNA]</scope>
</reference>
<proteinExistence type="predicted"/>
<comment type="caution">
    <text evidence="1">The sequence shown here is derived from an EMBL/GenBank/DDBJ whole genome shotgun (WGS) entry which is preliminary data.</text>
</comment>
<keyword evidence="2" id="KW-1185">Reference proteome</keyword>
<evidence type="ECO:0000313" key="1">
    <source>
        <dbReference type="EMBL" id="CAK8682863.1"/>
    </source>
</evidence>